<evidence type="ECO:0000256" key="1">
    <source>
        <dbReference type="ARBA" id="ARBA00002791"/>
    </source>
</evidence>
<dbReference type="UniPathway" id="UPA00378"/>
<gene>
    <name evidence="11" type="ORF">ZIOFF_070293</name>
</gene>
<proteinExistence type="inferred from homology"/>
<dbReference type="EMBL" id="JACMSC010000020">
    <property type="protein sequence ID" value="KAG6472815.1"/>
    <property type="molecule type" value="Genomic_DNA"/>
</dbReference>
<dbReference type="PANTHER" id="PTHR21049:SF0">
    <property type="entry name" value="DOLICHYL-DIPHOSPHOOLIGOSACCHARIDE--PROTEIN GLYCOSYLTRANSFERASE SUBUNIT 1"/>
    <property type="match status" value="1"/>
</dbReference>
<dbReference type="Pfam" id="PF04597">
    <property type="entry name" value="Ribophorin_I"/>
    <property type="match status" value="1"/>
</dbReference>
<comment type="subcellular location">
    <subcellularLocation>
        <location evidence="2 10">Endoplasmic reticulum membrane</location>
        <topology evidence="2 10">Single-pass type I membrane protein</topology>
    </subcellularLocation>
</comment>
<accession>A0A8J5C5E3</accession>
<keyword evidence="6" id="KW-0732">Signal</keyword>
<dbReference type="GO" id="GO:0018279">
    <property type="term" value="P:protein N-linked glycosylation via asparagine"/>
    <property type="evidence" value="ECO:0007669"/>
    <property type="project" value="TreeGrafter"/>
</dbReference>
<dbReference type="PANTHER" id="PTHR21049">
    <property type="entry name" value="RIBOPHORIN I"/>
    <property type="match status" value="1"/>
</dbReference>
<comment type="function">
    <text evidence="1 10">Subunit of the oligosaccharyl transferase (OST) complex that catalyzes the initial transfer of a defined glycan (Glc(3)Man(9)GlcNAc(2) in eukaryotes) from the lipid carrier dolichol-pyrophosphate to an asparagine residue within an Asn-X-Ser/Thr consensus motif in nascent polypeptide chains, the first step in protein N-glycosylation. N-glycosylation occurs cotranslationally and the complex associates with the Sec61 complex at the channel-forming translocon complex that mediates protein translocation across the endoplasmic reticulum (ER). All subunits are required for a maximal enzyme activity.</text>
</comment>
<protein>
    <recommendedName>
        <fullName evidence="10">Dolichyl-diphosphooligosaccharide--protein glycosyltransferase subunit 1</fullName>
    </recommendedName>
</protein>
<dbReference type="Proteomes" id="UP000734854">
    <property type="component" value="Unassembled WGS sequence"/>
</dbReference>
<keyword evidence="9" id="KW-0472">Membrane</keyword>
<evidence type="ECO:0000313" key="12">
    <source>
        <dbReference type="Proteomes" id="UP000734854"/>
    </source>
</evidence>
<comment type="similarity">
    <text evidence="4 10">Belongs to the OST1 family.</text>
</comment>
<evidence type="ECO:0000256" key="6">
    <source>
        <dbReference type="ARBA" id="ARBA00022729"/>
    </source>
</evidence>
<dbReference type="AlphaFoldDB" id="A0A8J5C5E3"/>
<keyword evidence="7 10" id="KW-0256">Endoplasmic reticulum</keyword>
<keyword evidence="5" id="KW-0812">Transmembrane</keyword>
<keyword evidence="8" id="KW-1133">Transmembrane helix</keyword>
<evidence type="ECO:0000256" key="4">
    <source>
        <dbReference type="ARBA" id="ARBA00008905"/>
    </source>
</evidence>
<comment type="caution">
    <text evidence="11">The sequence shown here is derived from an EMBL/GenBank/DDBJ whole genome shotgun (WGS) entry which is preliminary data.</text>
</comment>
<dbReference type="InterPro" id="IPR007676">
    <property type="entry name" value="Ribophorin_I"/>
</dbReference>
<evidence type="ECO:0000256" key="7">
    <source>
        <dbReference type="ARBA" id="ARBA00022824"/>
    </source>
</evidence>
<evidence type="ECO:0000256" key="10">
    <source>
        <dbReference type="RuleBase" id="RU361143"/>
    </source>
</evidence>
<evidence type="ECO:0000256" key="5">
    <source>
        <dbReference type="ARBA" id="ARBA00022692"/>
    </source>
</evidence>
<evidence type="ECO:0000313" key="11">
    <source>
        <dbReference type="EMBL" id="KAG6472815.1"/>
    </source>
</evidence>
<evidence type="ECO:0000256" key="9">
    <source>
        <dbReference type="ARBA" id="ARBA00023136"/>
    </source>
</evidence>
<dbReference type="GO" id="GO:0008250">
    <property type="term" value="C:oligosaccharyltransferase complex"/>
    <property type="evidence" value="ECO:0007669"/>
    <property type="project" value="UniProtKB-UniRule"/>
</dbReference>
<organism evidence="11 12">
    <name type="scientific">Zingiber officinale</name>
    <name type="common">Ginger</name>
    <name type="synonym">Amomum zingiber</name>
    <dbReference type="NCBI Taxonomy" id="94328"/>
    <lineage>
        <taxon>Eukaryota</taxon>
        <taxon>Viridiplantae</taxon>
        <taxon>Streptophyta</taxon>
        <taxon>Embryophyta</taxon>
        <taxon>Tracheophyta</taxon>
        <taxon>Spermatophyta</taxon>
        <taxon>Magnoliopsida</taxon>
        <taxon>Liliopsida</taxon>
        <taxon>Zingiberales</taxon>
        <taxon>Zingiberaceae</taxon>
        <taxon>Zingiber</taxon>
    </lineage>
</organism>
<evidence type="ECO:0000256" key="8">
    <source>
        <dbReference type="ARBA" id="ARBA00022989"/>
    </source>
</evidence>
<comment type="pathway">
    <text evidence="3 10">Protein modification; protein glycosylation.</text>
</comment>
<keyword evidence="12" id="KW-1185">Reference proteome</keyword>
<comment type="subunit">
    <text evidence="10">Component of the oligosaccharyltransferase (OST) complex.</text>
</comment>
<reference evidence="11 12" key="1">
    <citation type="submission" date="2020-08" db="EMBL/GenBank/DDBJ databases">
        <title>Plant Genome Project.</title>
        <authorList>
            <person name="Zhang R.-G."/>
        </authorList>
    </citation>
    <scope>NUCLEOTIDE SEQUENCE [LARGE SCALE GENOMIC DNA]</scope>
    <source>
        <tissue evidence="11">Rhizome</tissue>
    </source>
</reference>
<name>A0A8J5C5E3_ZINOF</name>
<evidence type="ECO:0000256" key="3">
    <source>
        <dbReference type="ARBA" id="ARBA00004922"/>
    </source>
</evidence>
<sequence length="272" mass="30851">MGCLVGLTGETFGPIKMNTLNGTTRVFIVTVIVGSRRALRRGSWSDPDSAMATSSRFAFFLFCLSLLYSTALSDLVISRFDRRVSRSVSLALLLADRWLTRIIFPRIRSLDYIQVECDALVTDLFSALYKSLCLAMILRDRYGGFDFPRCTDVVLVKGLGKGGAITLDVLTVFTHSPQPFSEEISQAEVQLVLYQDSAYYLSPYKVKMQTLGWKVYADSWMEEISGRVRTRRRHFDLHLCCSWCEPLDDDVPFEEDAFRDRKPYALSPTPDA</sequence>
<evidence type="ECO:0000256" key="2">
    <source>
        <dbReference type="ARBA" id="ARBA00004115"/>
    </source>
</evidence>